<dbReference type="Gene3D" id="3.40.190.150">
    <property type="entry name" value="Bordetella uptake gene, domain 1"/>
    <property type="match status" value="1"/>
</dbReference>
<organism evidence="2 3">
    <name type="scientific">Bradyrhizobium lablabi</name>
    <dbReference type="NCBI Taxonomy" id="722472"/>
    <lineage>
        <taxon>Bacteria</taxon>
        <taxon>Pseudomonadati</taxon>
        <taxon>Pseudomonadota</taxon>
        <taxon>Alphaproteobacteria</taxon>
        <taxon>Hyphomicrobiales</taxon>
        <taxon>Nitrobacteraceae</taxon>
        <taxon>Bradyrhizobium</taxon>
    </lineage>
</organism>
<accession>A0A1M6QJD8</accession>
<comment type="similarity">
    <text evidence="1">Belongs to the UPF0065 (bug) family.</text>
</comment>
<protein>
    <submittedName>
        <fullName evidence="2">Tripartite-type tricarboxylate transporter, receptor component TctC</fullName>
    </submittedName>
</protein>
<dbReference type="PANTHER" id="PTHR42928:SF5">
    <property type="entry name" value="BLR1237 PROTEIN"/>
    <property type="match status" value="1"/>
</dbReference>
<dbReference type="OrthoDB" id="8443386at2"/>
<dbReference type="CDD" id="cd13578">
    <property type="entry name" value="PBP2_Bug27"/>
    <property type="match status" value="1"/>
</dbReference>
<keyword evidence="2" id="KW-0675">Receptor</keyword>
<dbReference type="InterPro" id="IPR005064">
    <property type="entry name" value="BUG"/>
</dbReference>
<dbReference type="Gene3D" id="3.40.190.10">
    <property type="entry name" value="Periplasmic binding protein-like II"/>
    <property type="match status" value="1"/>
</dbReference>
<name>A0A1M6QJD8_9BRAD</name>
<evidence type="ECO:0000313" key="2">
    <source>
        <dbReference type="EMBL" id="SHK20183.1"/>
    </source>
</evidence>
<proteinExistence type="inferred from homology"/>
<evidence type="ECO:0000256" key="1">
    <source>
        <dbReference type="ARBA" id="ARBA00006987"/>
    </source>
</evidence>
<dbReference type="Pfam" id="PF03401">
    <property type="entry name" value="TctC"/>
    <property type="match status" value="1"/>
</dbReference>
<gene>
    <name evidence="2" type="ORF">SAMN05444159_2688</name>
</gene>
<dbReference type="EMBL" id="LT670844">
    <property type="protein sequence ID" value="SHK20183.1"/>
    <property type="molecule type" value="Genomic_DNA"/>
</dbReference>
<dbReference type="AlphaFoldDB" id="A0A1M6QJD8"/>
<dbReference type="Proteomes" id="UP000189935">
    <property type="component" value="Chromosome I"/>
</dbReference>
<reference evidence="2 3" key="1">
    <citation type="submission" date="2016-11" db="EMBL/GenBank/DDBJ databases">
        <authorList>
            <person name="Jaros S."/>
            <person name="Januszkiewicz K."/>
            <person name="Wedrychowicz H."/>
        </authorList>
    </citation>
    <scope>NUCLEOTIDE SEQUENCE [LARGE SCALE GENOMIC DNA]</scope>
    <source>
        <strain evidence="2 3">GAS499</strain>
    </source>
</reference>
<sequence length="327" mass="34007">MRRRQFFGIASAAASAGLLAWIGPTKAQSLAGRQFRLIVPFPAGGPTDIVARPLAQILGDVLKATIVIDNRAGAGGSIGAEAVARSAPDGQTLLMGTVGTQAINPALYPKLPYDAVRDFTPISLVAQAPVAIVVHPSQPMSNLADLVALAKRNPGQLNYGSAGAGTPGHLTGEMFKNVAAVDIQHVPYKGSAPAVIDLIGGQIQIMFDPLQSVLSNVQAGKLRALAISSKTRSAALPAVPTIAESGYDGFETTAWWGVFGPAGMPKAVTATLASEIEQIVRSDAFRSRLEPLGVIPSVIGGDAFAKFQQSELTKWGKVVRDAGVRID</sequence>
<evidence type="ECO:0000313" key="3">
    <source>
        <dbReference type="Proteomes" id="UP000189935"/>
    </source>
</evidence>
<dbReference type="PANTHER" id="PTHR42928">
    <property type="entry name" value="TRICARBOXYLATE-BINDING PROTEIN"/>
    <property type="match status" value="1"/>
</dbReference>
<dbReference type="InterPro" id="IPR042100">
    <property type="entry name" value="Bug_dom1"/>
</dbReference>
<dbReference type="SUPFAM" id="SSF53850">
    <property type="entry name" value="Periplasmic binding protein-like II"/>
    <property type="match status" value="1"/>
</dbReference>
<dbReference type="PIRSF" id="PIRSF017082">
    <property type="entry name" value="YflP"/>
    <property type="match status" value="1"/>
</dbReference>